<name>V6KRR7_STRRC</name>
<keyword evidence="1" id="KW-0812">Transmembrane</keyword>
<evidence type="ECO:0000313" key="3">
    <source>
        <dbReference type="Proteomes" id="UP000017984"/>
    </source>
</evidence>
<feature type="transmembrane region" description="Helical" evidence="1">
    <location>
        <begin position="12"/>
        <end position="32"/>
    </location>
</feature>
<gene>
    <name evidence="2" type="ORF">M878_09515</name>
</gene>
<keyword evidence="1" id="KW-0472">Membrane</keyword>
<evidence type="ECO:0000256" key="1">
    <source>
        <dbReference type="SAM" id="Phobius"/>
    </source>
</evidence>
<keyword evidence="1" id="KW-1133">Transmembrane helix</keyword>
<comment type="caution">
    <text evidence="2">The sequence shown here is derived from an EMBL/GenBank/DDBJ whole genome shotgun (WGS) entry which is preliminary data.</text>
</comment>
<evidence type="ECO:0000313" key="2">
    <source>
        <dbReference type="EMBL" id="EST34683.1"/>
    </source>
</evidence>
<dbReference type="Proteomes" id="UP000017984">
    <property type="component" value="Chromosome"/>
</dbReference>
<sequence>MVTGAFADLPAPVLALLGATAGAPVPLVGPLARTRLVALARRAGAPEATVGAALSFESTLDET</sequence>
<accession>V6KRR7</accession>
<keyword evidence="3" id="KW-1185">Reference proteome</keyword>
<dbReference type="HOGENOM" id="CLU_2884150_0_0_11"/>
<reference evidence="2 3" key="1">
    <citation type="journal article" date="2014" name="Genome Announc.">
        <title>Draft Genome Sequence of Streptomyces roseochromogenes subsp. oscitans DS 12.976, Producer of the Aminocoumarin Antibiotic Clorobiocin.</title>
        <authorList>
            <person name="Ruckert C."/>
            <person name="Kalinowski J."/>
            <person name="Heide L."/>
            <person name="Apel A.K."/>
        </authorList>
    </citation>
    <scope>NUCLEOTIDE SEQUENCE [LARGE SCALE GENOMIC DNA]</scope>
    <source>
        <strain evidence="2 3">DS 12.976</strain>
    </source>
</reference>
<dbReference type="AlphaFoldDB" id="V6KRR7"/>
<organism evidence="2 3">
    <name type="scientific">Streptomyces roseochromogenus subsp. oscitans DS 12.976</name>
    <dbReference type="NCBI Taxonomy" id="1352936"/>
    <lineage>
        <taxon>Bacteria</taxon>
        <taxon>Bacillati</taxon>
        <taxon>Actinomycetota</taxon>
        <taxon>Actinomycetes</taxon>
        <taxon>Kitasatosporales</taxon>
        <taxon>Streptomycetaceae</taxon>
        <taxon>Streptomyces</taxon>
    </lineage>
</organism>
<proteinExistence type="predicted"/>
<protein>
    <submittedName>
        <fullName evidence="2">Uncharacterized protein</fullName>
    </submittedName>
</protein>
<dbReference type="EMBL" id="AWQX01000075">
    <property type="protein sequence ID" value="EST34683.1"/>
    <property type="molecule type" value="Genomic_DNA"/>
</dbReference>